<evidence type="ECO:0000256" key="7">
    <source>
        <dbReference type="ARBA" id="ARBA00023163"/>
    </source>
</evidence>
<keyword evidence="6" id="KW-0805">Transcription regulation</keyword>
<name>A0A9P4MIL0_9PEZI</name>
<evidence type="ECO:0000259" key="9">
    <source>
        <dbReference type="SMART" id="SM00249"/>
    </source>
</evidence>
<evidence type="ECO:0000256" key="4">
    <source>
        <dbReference type="ARBA" id="ARBA00022833"/>
    </source>
</evidence>
<evidence type="ECO:0000313" key="10">
    <source>
        <dbReference type="EMBL" id="KAF2156090.1"/>
    </source>
</evidence>
<keyword evidence="2" id="KW-0479">Metal-binding</keyword>
<gene>
    <name evidence="10" type="ORF">K461DRAFT_310625</name>
</gene>
<feature type="domain" description="Zinc finger PHD-type" evidence="9">
    <location>
        <begin position="769"/>
        <end position="815"/>
    </location>
</feature>
<feature type="region of interest" description="Disordered" evidence="8">
    <location>
        <begin position="486"/>
        <end position="508"/>
    </location>
</feature>
<keyword evidence="11" id="KW-1185">Reference proteome</keyword>
<sequence>MVLESDFKHYYLGTTSLYQELDVLSRGHPVFLHRNIRDSLYYKQQELTRADTRLSTRSQSRAALTDFDFYAEAMSARDVANWYPRADEIKQFEQTPTLIILPVEVLLKGTTPNAGSNAKDATLDWLPMSGSQRLQCEIECHLLYSPDAFKEHSGHIKGAKKRPAYLNCSKDAHGNAHVDIEMDAPFVFSETALIDFRDSMEAKKNKSTDVALRSDPLDLNQFGLRLKLACTRGSTARDLFRLLHNEDINSESTLAPKLAIKGLEGFPNGGKLALLQTKVPTSPARETTDGSASSESNSQEKYQMRIEMKWTNPKPKGSVLETIRGEKDALSKLTSNTTAGAPEVAPKQYEITYVFAGANGETRSLLKKSLHCPWCITRLAQSSFEYLHFHLLTCHDYFKFTTHEESEHEGVIYKTVRISQNEPKKLRASNDVPDEREMNFIRPERPFNLAKYLSGEDMWSQGRNIAKKGKLKSPPRELSALQALPPWGHKEPSAVGSIPPRPRKRHKVPDNNVEYYRSVSKRKIMPGEMLSESDDEMDDDNWAARKQRMRSPPIAGKSMGAFFDLYDNFIYRERVSSDVHLTDAIVRFCRKYQQKLRQPLMYHDFQLKLQQLILTGLISHRVQEYCEGLLGPISDTVELPLTNGTDGSDVVMVNGQVNGTASDTPRLPPPEQVPGAHPLTGHPKIKPYFGPLALHPEIQTQLTNAMLDPSAMEQLKVKAARLLAGRSNEELIRDEYPRWVAALAAVQDASQGREGRQCYPGRVVVTAGTCVCGRAAAQDRGTIMCANGACKKAEFHLACVNVKSRRVEWKCKDCSGRSTEWVG</sequence>
<feature type="compositionally biased region" description="Polar residues" evidence="8">
    <location>
        <begin position="289"/>
        <end position="301"/>
    </location>
</feature>
<keyword evidence="7" id="KW-0804">Transcription</keyword>
<evidence type="ECO:0000256" key="1">
    <source>
        <dbReference type="ARBA" id="ARBA00007416"/>
    </source>
</evidence>
<dbReference type="SMART" id="SM00249">
    <property type="entry name" value="PHD"/>
    <property type="match status" value="1"/>
</dbReference>
<dbReference type="AlphaFoldDB" id="A0A9P4MIL0"/>
<dbReference type="InterPro" id="IPR013083">
    <property type="entry name" value="Znf_RING/FYVE/PHD"/>
</dbReference>
<accession>A0A9P4MIL0</accession>
<proteinExistence type="inferred from homology"/>
<evidence type="ECO:0000256" key="2">
    <source>
        <dbReference type="ARBA" id="ARBA00022723"/>
    </source>
</evidence>
<dbReference type="InterPro" id="IPR019786">
    <property type="entry name" value="Zinc_finger_PHD-type_CS"/>
</dbReference>
<evidence type="ECO:0000256" key="8">
    <source>
        <dbReference type="SAM" id="MobiDB-lite"/>
    </source>
</evidence>
<dbReference type="PROSITE" id="PS01359">
    <property type="entry name" value="ZF_PHD_1"/>
    <property type="match status" value="1"/>
</dbReference>
<dbReference type="GO" id="GO:0006325">
    <property type="term" value="P:chromatin organization"/>
    <property type="evidence" value="ECO:0007669"/>
    <property type="project" value="UniProtKB-KW"/>
</dbReference>
<keyword evidence="5" id="KW-0156">Chromatin regulator</keyword>
<dbReference type="PANTHER" id="PTHR22597">
    <property type="entry name" value="POLYCOMB GROUP PROTEIN"/>
    <property type="match status" value="1"/>
</dbReference>
<dbReference type="GO" id="GO:0005634">
    <property type="term" value="C:nucleus"/>
    <property type="evidence" value="ECO:0007669"/>
    <property type="project" value="TreeGrafter"/>
</dbReference>
<dbReference type="InterPro" id="IPR001965">
    <property type="entry name" value="Znf_PHD"/>
</dbReference>
<dbReference type="Pfam" id="PF09733">
    <property type="entry name" value="VEFS-Box"/>
    <property type="match status" value="1"/>
</dbReference>
<evidence type="ECO:0000256" key="6">
    <source>
        <dbReference type="ARBA" id="ARBA00023015"/>
    </source>
</evidence>
<organism evidence="10 11">
    <name type="scientific">Myriangium duriaei CBS 260.36</name>
    <dbReference type="NCBI Taxonomy" id="1168546"/>
    <lineage>
        <taxon>Eukaryota</taxon>
        <taxon>Fungi</taxon>
        <taxon>Dikarya</taxon>
        <taxon>Ascomycota</taxon>
        <taxon>Pezizomycotina</taxon>
        <taxon>Dothideomycetes</taxon>
        <taxon>Dothideomycetidae</taxon>
        <taxon>Myriangiales</taxon>
        <taxon>Myriangiaceae</taxon>
        <taxon>Myriangium</taxon>
    </lineage>
</organism>
<dbReference type="GO" id="GO:0031490">
    <property type="term" value="F:chromatin DNA binding"/>
    <property type="evidence" value="ECO:0007669"/>
    <property type="project" value="TreeGrafter"/>
</dbReference>
<protein>
    <recommendedName>
        <fullName evidence="9">Zinc finger PHD-type domain-containing protein</fullName>
    </recommendedName>
</protein>
<dbReference type="Proteomes" id="UP000799439">
    <property type="component" value="Unassembled WGS sequence"/>
</dbReference>
<comment type="similarity">
    <text evidence="1">Belongs to the VEFS (VRN2-EMF2-FIS2-SU(Z)12) family.</text>
</comment>
<dbReference type="PANTHER" id="PTHR22597:SF0">
    <property type="entry name" value="POLYCOMB PROTEIN SUZ12"/>
    <property type="match status" value="1"/>
</dbReference>
<keyword evidence="4" id="KW-0862">Zinc</keyword>
<feature type="region of interest" description="Disordered" evidence="8">
    <location>
        <begin position="278"/>
        <end position="301"/>
    </location>
</feature>
<evidence type="ECO:0000256" key="5">
    <source>
        <dbReference type="ARBA" id="ARBA00022853"/>
    </source>
</evidence>
<dbReference type="Gene3D" id="3.30.40.10">
    <property type="entry name" value="Zinc/RING finger domain, C3HC4 (zinc finger)"/>
    <property type="match status" value="1"/>
</dbReference>
<dbReference type="SUPFAM" id="SSF57903">
    <property type="entry name" value="FYVE/PHD zinc finger"/>
    <property type="match status" value="1"/>
</dbReference>
<dbReference type="OrthoDB" id="166746at2759"/>
<keyword evidence="3" id="KW-0863">Zinc-finger</keyword>
<dbReference type="EMBL" id="ML996082">
    <property type="protein sequence ID" value="KAF2156090.1"/>
    <property type="molecule type" value="Genomic_DNA"/>
</dbReference>
<dbReference type="InterPro" id="IPR019135">
    <property type="entry name" value="Polycomb_protein_VEFS-Box"/>
</dbReference>
<evidence type="ECO:0000313" key="11">
    <source>
        <dbReference type="Proteomes" id="UP000799439"/>
    </source>
</evidence>
<comment type="caution">
    <text evidence="10">The sequence shown here is derived from an EMBL/GenBank/DDBJ whole genome shotgun (WGS) entry which is preliminary data.</text>
</comment>
<dbReference type="InterPro" id="IPR057540">
    <property type="entry name" value="Znf_SUZ12"/>
</dbReference>
<dbReference type="Pfam" id="PF23320">
    <property type="entry name" value="Zn_SUZ12"/>
    <property type="match status" value="1"/>
</dbReference>
<evidence type="ECO:0000256" key="3">
    <source>
        <dbReference type="ARBA" id="ARBA00022771"/>
    </source>
</evidence>
<reference evidence="10" key="1">
    <citation type="journal article" date="2020" name="Stud. Mycol.">
        <title>101 Dothideomycetes genomes: a test case for predicting lifestyles and emergence of pathogens.</title>
        <authorList>
            <person name="Haridas S."/>
            <person name="Albert R."/>
            <person name="Binder M."/>
            <person name="Bloem J."/>
            <person name="Labutti K."/>
            <person name="Salamov A."/>
            <person name="Andreopoulos B."/>
            <person name="Baker S."/>
            <person name="Barry K."/>
            <person name="Bills G."/>
            <person name="Bluhm B."/>
            <person name="Cannon C."/>
            <person name="Castanera R."/>
            <person name="Culley D."/>
            <person name="Daum C."/>
            <person name="Ezra D."/>
            <person name="Gonzalez J."/>
            <person name="Henrissat B."/>
            <person name="Kuo A."/>
            <person name="Liang C."/>
            <person name="Lipzen A."/>
            <person name="Lutzoni F."/>
            <person name="Magnuson J."/>
            <person name="Mondo S."/>
            <person name="Nolan M."/>
            <person name="Ohm R."/>
            <person name="Pangilinan J."/>
            <person name="Park H.-J."/>
            <person name="Ramirez L."/>
            <person name="Alfaro M."/>
            <person name="Sun H."/>
            <person name="Tritt A."/>
            <person name="Yoshinaga Y."/>
            <person name="Zwiers L.-H."/>
            <person name="Turgeon B."/>
            <person name="Goodwin S."/>
            <person name="Spatafora J."/>
            <person name="Crous P."/>
            <person name="Grigoriev I."/>
        </authorList>
    </citation>
    <scope>NUCLEOTIDE SEQUENCE</scope>
    <source>
        <strain evidence="10">CBS 260.36</strain>
    </source>
</reference>
<dbReference type="InterPro" id="IPR011011">
    <property type="entry name" value="Znf_FYVE_PHD"/>
</dbReference>
<dbReference type="GO" id="GO:0008270">
    <property type="term" value="F:zinc ion binding"/>
    <property type="evidence" value="ECO:0007669"/>
    <property type="project" value="UniProtKB-KW"/>
</dbReference>